<sequence>MYILDISLELTYSTLILGNRDDIEEKSNNSSVFLQRSIPEIYRLVAKTKGVFINPALVEPFGLTLIEAAAYGLPVVATKNSGPVDIIKAQNNGLLVDPHDQKGIADALLKLLADKNLWFECRKNELKNIHRFSWPKHCRMTP</sequence>
<reference evidence="8" key="1">
    <citation type="journal article" date="2007" name="Nature">
        <title>The grapevine genome sequence suggests ancestral hexaploidization in major angiosperm phyla.</title>
        <authorList>
            <consortium name="The French-Italian Public Consortium for Grapevine Genome Characterization."/>
            <person name="Jaillon O."/>
            <person name="Aury J.-M."/>
            <person name="Noel B."/>
            <person name="Policriti A."/>
            <person name="Clepet C."/>
            <person name="Casagrande A."/>
            <person name="Choisne N."/>
            <person name="Aubourg S."/>
            <person name="Vitulo N."/>
            <person name="Jubin C."/>
            <person name="Vezzi A."/>
            <person name="Legeai F."/>
            <person name="Hugueney P."/>
            <person name="Dasilva C."/>
            <person name="Horner D."/>
            <person name="Mica E."/>
            <person name="Jublot D."/>
            <person name="Poulain J."/>
            <person name="Bruyere C."/>
            <person name="Billault A."/>
            <person name="Segurens B."/>
            <person name="Gouyvenoux M."/>
            <person name="Ugarte E."/>
            <person name="Cattonaro F."/>
            <person name="Anthouard V."/>
            <person name="Vico V."/>
            <person name="Del Fabbro C."/>
            <person name="Alaux M."/>
            <person name="Di Gaspero G."/>
            <person name="Dumas V."/>
            <person name="Felice N."/>
            <person name="Paillard S."/>
            <person name="Juman I."/>
            <person name="Moroldo M."/>
            <person name="Scalabrin S."/>
            <person name="Canaguier A."/>
            <person name="Le Clainche I."/>
            <person name="Malacrida G."/>
            <person name="Durand E."/>
            <person name="Pesole G."/>
            <person name="Laucou V."/>
            <person name="Chatelet P."/>
            <person name="Merdinoglu D."/>
            <person name="Delledonne M."/>
            <person name="Pezzotti M."/>
            <person name="Lecharny A."/>
            <person name="Scarpelli C."/>
            <person name="Artiguenave F."/>
            <person name="Pe M.E."/>
            <person name="Valle G."/>
            <person name="Morgante M."/>
            <person name="Caboche M."/>
            <person name="Adam-Blondon A.-F."/>
            <person name="Weissenbach J."/>
            <person name="Quetier F."/>
            <person name="Wincker P."/>
        </authorList>
    </citation>
    <scope>NUCLEOTIDE SEQUENCE [LARGE SCALE GENOMIC DNA]</scope>
    <source>
        <strain evidence="8">cv. Pinot noir / PN40024</strain>
    </source>
</reference>
<evidence type="ECO:0000313" key="8">
    <source>
        <dbReference type="Proteomes" id="UP000009183"/>
    </source>
</evidence>
<dbReference type="InParanoid" id="F6GY93"/>
<evidence type="ECO:0000259" key="6">
    <source>
        <dbReference type="Pfam" id="PF00534"/>
    </source>
</evidence>
<dbReference type="GO" id="GO:0046524">
    <property type="term" value="F:sucrose-phosphate synthase activity"/>
    <property type="evidence" value="ECO:0007669"/>
    <property type="project" value="UniProtKB-EC"/>
</dbReference>
<dbReference type="OrthoDB" id="1705562at2759"/>
<dbReference type="HOGENOM" id="CLU_1819355_0_0_1"/>
<dbReference type="SUPFAM" id="SSF53756">
    <property type="entry name" value="UDP-Glycosyltransferase/glycogen phosphorylase"/>
    <property type="match status" value="1"/>
</dbReference>
<dbReference type="InterPro" id="IPR044161">
    <property type="entry name" value="SPS"/>
</dbReference>
<evidence type="ECO:0000256" key="2">
    <source>
        <dbReference type="ARBA" id="ARBA00012536"/>
    </source>
</evidence>
<dbReference type="PANTHER" id="PTHR46039:SF1">
    <property type="entry name" value="SUCROSE-PHOSPHATE SYNTHASE 4"/>
    <property type="match status" value="1"/>
</dbReference>
<gene>
    <name evidence="7" type="ordered locus">VIT_18s0075g00350</name>
</gene>
<dbReference type="Pfam" id="PF00534">
    <property type="entry name" value="Glycos_transf_1"/>
    <property type="match status" value="1"/>
</dbReference>
<evidence type="ECO:0000256" key="1">
    <source>
        <dbReference type="ARBA" id="ARBA00006530"/>
    </source>
</evidence>
<dbReference type="EMBL" id="FN594970">
    <property type="protein sequence ID" value="CCB44929.1"/>
    <property type="molecule type" value="Genomic_DNA"/>
</dbReference>
<dbReference type="PaxDb" id="29760-VIT_18s0075g00350.t01"/>
<feature type="domain" description="Glycosyl transferase family 1" evidence="6">
    <location>
        <begin position="24"/>
        <end position="124"/>
    </location>
</feature>
<dbReference type="EC" id="2.4.1.14" evidence="2"/>
<keyword evidence="8" id="KW-1185">Reference proteome</keyword>
<evidence type="ECO:0000256" key="5">
    <source>
        <dbReference type="ARBA" id="ARBA00047471"/>
    </source>
</evidence>
<protein>
    <recommendedName>
        <fullName evidence="2">sucrose-phosphate synthase</fullName>
        <ecNumber evidence="2">2.4.1.14</ecNumber>
    </recommendedName>
</protein>
<dbReference type="STRING" id="29760.F6GY93"/>
<name>F6GY93_VITVI</name>
<dbReference type="AlphaFoldDB" id="F6GY93"/>
<comment type="similarity">
    <text evidence="1">Belongs to the glycosyltransferase 1 family.</text>
</comment>
<comment type="catalytic activity">
    <reaction evidence="5">
        <text>beta-D-fructose 6-phosphate + UDP-alpha-D-glucose = sucrose 6(F)-phosphate + UDP + H(+)</text>
        <dbReference type="Rhea" id="RHEA:22172"/>
        <dbReference type="ChEBI" id="CHEBI:15378"/>
        <dbReference type="ChEBI" id="CHEBI:57634"/>
        <dbReference type="ChEBI" id="CHEBI:57723"/>
        <dbReference type="ChEBI" id="CHEBI:58223"/>
        <dbReference type="ChEBI" id="CHEBI:58885"/>
        <dbReference type="EC" id="2.4.1.14"/>
    </reaction>
</comment>
<organism evidence="7 8">
    <name type="scientific">Vitis vinifera</name>
    <name type="common">Grape</name>
    <dbReference type="NCBI Taxonomy" id="29760"/>
    <lineage>
        <taxon>Eukaryota</taxon>
        <taxon>Viridiplantae</taxon>
        <taxon>Streptophyta</taxon>
        <taxon>Embryophyta</taxon>
        <taxon>Tracheophyta</taxon>
        <taxon>Spermatophyta</taxon>
        <taxon>Magnoliopsida</taxon>
        <taxon>eudicotyledons</taxon>
        <taxon>Gunneridae</taxon>
        <taxon>Pentapetalae</taxon>
        <taxon>rosids</taxon>
        <taxon>Vitales</taxon>
        <taxon>Vitaceae</taxon>
        <taxon>Viteae</taxon>
        <taxon>Vitis</taxon>
    </lineage>
</organism>
<proteinExistence type="inferred from homology"/>
<dbReference type="eggNOG" id="KOG0853">
    <property type="taxonomic scope" value="Eukaryota"/>
</dbReference>
<dbReference type="Proteomes" id="UP000009183">
    <property type="component" value="Chromosome 18"/>
</dbReference>
<accession>F6GY93</accession>
<dbReference type="InterPro" id="IPR001296">
    <property type="entry name" value="Glyco_trans_1"/>
</dbReference>
<evidence type="ECO:0000313" key="7">
    <source>
        <dbReference type="EMBL" id="CCB44929.1"/>
    </source>
</evidence>
<dbReference type="Gene3D" id="3.40.50.2000">
    <property type="entry name" value="Glycogen Phosphorylase B"/>
    <property type="match status" value="1"/>
</dbReference>
<evidence type="ECO:0000256" key="3">
    <source>
        <dbReference type="ARBA" id="ARBA00022676"/>
    </source>
</evidence>
<keyword evidence="3" id="KW-0328">Glycosyltransferase</keyword>
<keyword evidence="4" id="KW-0808">Transferase</keyword>
<evidence type="ECO:0000256" key="4">
    <source>
        <dbReference type="ARBA" id="ARBA00022679"/>
    </source>
</evidence>
<dbReference type="PANTHER" id="PTHR46039">
    <property type="entry name" value="SUCROSE-PHOSPHATE SYNTHASE 3-RELATED"/>
    <property type="match status" value="1"/>
</dbReference>